<keyword evidence="2" id="KW-1185">Reference proteome</keyword>
<evidence type="ECO:0000313" key="2">
    <source>
        <dbReference type="Proteomes" id="UP000218934"/>
    </source>
</evidence>
<evidence type="ECO:0000313" key="1">
    <source>
        <dbReference type="EMBL" id="PCE42888.1"/>
    </source>
</evidence>
<dbReference type="AlphaFoldDB" id="A0A2A4FXF3"/>
<dbReference type="Proteomes" id="UP000218934">
    <property type="component" value="Unassembled WGS sequence"/>
</dbReference>
<gene>
    <name evidence="1" type="ORF">COO09_08700</name>
</gene>
<reference evidence="1 2" key="1">
    <citation type="submission" date="2017-09" db="EMBL/GenBank/DDBJ databases">
        <title>The Catabolism of 3,6-Dichlorosalicylic acid is Initiated by the Cytochrome P450 Monooxygenase DsmABC in Rhizorhabdus dicambivorans Ndbn-20.</title>
        <authorList>
            <person name="Na L."/>
        </authorList>
    </citation>
    <scope>NUCLEOTIDE SEQUENCE [LARGE SCALE GENOMIC DNA]</scope>
    <source>
        <strain evidence="1 2">Ndbn-20m</strain>
    </source>
</reference>
<dbReference type="EMBL" id="NWUF01000006">
    <property type="protein sequence ID" value="PCE42888.1"/>
    <property type="molecule type" value="Genomic_DNA"/>
</dbReference>
<sequence length="96" mass="11149">MGIQFFKLSSLLCEFTSDQFDYSSDIGNAGNVLVGSSYWRTYNEHNLFIAVFQRIMQAEQECILIVKIKIVPQHHSIHRCPQQRIRQCQARNACAR</sequence>
<protein>
    <submittedName>
        <fullName evidence="1">Uncharacterized protein</fullName>
    </submittedName>
</protein>
<name>A0A2A4FXF3_9SPHN</name>
<dbReference type="KEGG" id="rdi:CMV14_04565"/>
<comment type="caution">
    <text evidence="1">The sequence shown here is derived from an EMBL/GenBank/DDBJ whole genome shotgun (WGS) entry which is preliminary data.</text>
</comment>
<organism evidence="1 2">
    <name type="scientific">Rhizorhabdus dicambivorans</name>
    <dbReference type="NCBI Taxonomy" id="1850238"/>
    <lineage>
        <taxon>Bacteria</taxon>
        <taxon>Pseudomonadati</taxon>
        <taxon>Pseudomonadota</taxon>
        <taxon>Alphaproteobacteria</taxon>
        <taxon>Sphingomonadales</taxon>
        <taxon>Sphingomonadaceae</taxon>
        <taxon>Rhizorhabdus</taxon>
    </lineage>
</organism>
<accession>A0A2A4FXF3</accession>
<proteinExistence type="predicted"/>